<dbReference type="PANTHER" id="PTHR13108">
    <property type="entry name" value="CONDENSIN COMPLEX SUBUNIT 2"/>
    <property type="match status" value="1"/>
</dbReference>
<dbReference type="GO" id="GO:0000796">
    <property type="term" value="C:condensin complex"/>
    <property type="evidence" value="ECO:0007669"/>
    <property type="project" value="InterPro"/>
</dbReference>
<evidence type="ECO:0000256" key="10">
    <source>
        <dbReference type="ARBA" id="ARBA00023306"/>
    </source>
</evidence>
<feature type="compositionally biased region" description="Low complexity" evidence="11">
    <location>
        <begin position="752"/>
        <end position="781"/>
    </location>
</feature>
<organism evidence="12 13">
    <name type="scientific">Trypanosoma theileri</name>
    <dbReference type="NCBI Taxonomy" id="67003"/>
    <lineage>
        <taxon>Eukaryota</taxon>
        <taxon>Discoba</taxon>
        <taxon>Euglenozoa</taxon>
        <taxon>Kinetoplastea</taxon>
        <taxon>Metakinetoplastina</taxon>
        <taxon>Trypanosomatida</taxon>
        <taxon>Trypanosomatidae</taxon>
        <taxon>Trypanosoma</taxon>
    </lineage>
</organism>
<evidence type="ECO:0000313" key="12">
    <source>
        <dbReference type="EMBL" id="ORC85271.1"/>
    </source>
</evidence>
<dbReference type="EMBL" id="NBCO01000036">
    <property type="protein sequence ID" value="ORC85271.1"/>
    <property type="molecule type" value="Genomic_DNA"/>
</dbReference>
<keyword evidence="5" id="KW-0158">Chromosome</keyword>
<dbReference type="Pfam" id="PF05786">
    <property type="entry name" value="Cnd2"/>
    <property type="match status" value="1"/>
</dbReference>
<feature type="region of interest" description="Disordered" evidence="11">
    <location>
        <begin position="750"/>
        <end position="810"/>
    </location>
</feature>
<dbReference type="RefSeq" id="XP_028879337.1">
    <property type="nucleotide sequence ID" value="XM_029029316.1"/>
</dbReference>
<keyword evidence="6" id="KW-0963">Cytoplasm</keyword>
<keyword evidence="10" id="KW-0131">Cell cycle</keyword>
<feature type="compositionally biased region" description="Low complexity" evidence="11">
    <location>
        <begin position="399"/>
        <end position="408"/>
    </location>
</feature>
<feature type="compositionally biased region" description="Basic and acidic residues" evidence="11">
    <location>
        <begin position="353"/>
        <end position="366"/>
    </location>
</feature>
<reference evidence="12 13" key="1">
    <citation type="submission" date="2017-03" db="EMBL/GenBank/DDBJ databases">
        <title>An alternative strategy for trypanosome survival in the mammalian bloodstream revealed through genome and transcriptome analysis of the ubiquitous bovine parasite Trypanosoma (Megatrypanum) theileri.</title>
        <authorList>
            <person name="Kelly S."/>
            <person name="Ivens A."/>
            <person name="Mott A."/>
            <person name="O'Neill E."/>
            <person name="Emms D."/>
            <person name="Macleod O."/>
            <person name="Voorheis P."/>
            <person name="Matthews J."/>
            <person name="Matthews K."/>
            <person name="Carrington M."/>
        </authorList>
    </citation>
    <scope>NUCLEOTIDE SEQUENCE [LARGE SCALE GENOMIC DNA]</scope>
    <source>
        <strain evidence="12">Edinburgh</strain>
    </source>
</reference>
<keyword evidence="7" id="KW-0132">Cell division</keyword>
<sequence length="1055" mass="113817">MISTTKSEMSPQRQFLRRGEQNNTDFLPVEPSLVFDESRGVLIPPASQLGSPQPTQSISRQRRPRFATAQDLDDALLQAIEGKITRKNAWVSKDASNLLEGITHAVESTLDAATSTDEYSSFAKVATVVEGCSKVWTSRVDSTYQRSNQMVRRLLRNEDEDENGGGGGGAGSDNEDGTGENGSTAAAAAAAAERRKKAAQRRALNTRTLALDPSEINLDSKGRVALVHTGVNAQFRAITEKFDQGNSQGLLVHNTPLGKAGNLILDVDYAREVDREYSARRLRLSGGSRRLVKQEINLEENTETEGTTTTAMATEDMGELDHGINMPIQLPPFPPPVTPAASAGQSPVSAEEGGGRQSDHERRRPEEEEEAGRPSILLPSLLLLPHISSNVAGEDVNNTTTLGLMGTGEELDPEQQQQQQQQQQLRQDMTTDAGPLFPPHHPSDYDDNDWGGDGGGMDYGDDNYYDDEHTNTNTNTNTNNDDATSTTSNNHRNNGINGGVGENSDVSQNEVLHEGIATAAHQLVSGVAELNAMDGCLFGENRLALEAEDPTSWFPLSEPPTNMLLGGAAHKNSELLRLHKEHRFTQTGTTSQTTSTPATKRVKREKTIAFDLPGELAATSAAVTASGNVGTGDAADTSLSSLSFLLSGNVVDSSALKQSTTPGKNMTQLGKELLLGRSPNAVLAYTQGAFQRAKAQEAGLLLAEPPVPGKTIPSYLPHPITVTAFFQPFSTPLPQWNLLRKSATGRTFALHSSSAAPSRRASGVIGNNNNNDNNNNNNNNNRHQGNGWGSKLEDDTQSHMGEDDGNGSGMAAVGTMPMDFFHGGAENDDDYMGAGGYDDYDDGGDPADTMDPIRQAEAQILASFERAELARVSGALTAVSNGRPSSHNHHNNHNGSINEWTDVEPLMLAKVLQAPQAALPSQVDVVKLRQAMWLSVSNAMESNPTIQQQQQQNQEEEEGQRQQQQQQTPARRKRGREEEEEEEETHMAGEGSEELPRFSEVVLPILPQIPGISATGTLSPAFFFFSILFLANEHGVLLESVPELDDLVVRGVKTA</sequence>
<evidence type="ECO:0000256" key="11">
    <source>
        <dbReference type="SAM" id="MobiDB-lite"/>
    </source>
</evidence>
<dbReference type="GeneID" id="39989096"/>
<feature type="region of interest" description="Disordered" evidence="11">
    <location>
        <begin position="322"/>
        <end position="376"/>
    </location>
</feature>
<comment type="caution">
    <text evidence="12">The sequence shown here is derived from an EMBL/GenBank/DDBJ whole genome shotgun (WGS) entry which is preliminary data.</text>
</comment>
<comment type="similarity">
    <text evidence="3">Belongs to the CND2 (condensin subunit 2) family.</text>
</comment>
<dbReference type="GO" id="GO:0007076">
    <property type="term" value="P:mitotic chromosome condensation"/>
    <property type="evidence" value="ECO:0007669"/>
    <property type="project" value="InterPro"/>
</dbReference>
<dbReference type="STRING" id="67003.A0A1X0NL14"/>
<protein>
    <recommendedName>
        <fullName evidence="4">Condensin complex subunit 2</fullName>
    </recommendedName>
</protein>
<feature type="compositionally biased region" description="Low complexity" evidence="11">
    <location>
        <begin position="415"/>
        <end position="424"/>
    </location>
</feature>
<evidence type="ECO:0000256" key="1">
    <source>
        <dbReference type="ARBA" id="ARBA00004286"/>
    </source>
</evidence>
<dbReference type="GO" id="GO:0003682">
    <property type="term" value="F:chromatin binding"/>
    <property type="evidence" value="ECO:0007669"/>
    <property type="project" value="TreeGrafter"/>
</dbReference>
<dbReference type="PANTHER" id="PTHR13108:SF9">
    <property type="entry name" value="CONDENSIN COMPLEX SUBUNIT 2"/>
    <property type="match status" value="1"/>
</dbReference>
<evidence type="ECO:0000256" key="6">
    <source>
        <dbReference type="ARBA" id="ARBA00022490"/>
    </source>
</evidence>
<evidence type="ECO:0000313" key="13">
    <source>
        <dbReference type="Proteomes" id="UP000192257"/>
    </source>
</evidence>
<evidence type="ECO:0000256" key="9">
    <source>
        <dbReference type="ARBA" id="ARBA00023067"/>
    </source>
</evidence>
<keyword evidence="13" id="KW-1185">Reference proteome</keyword>
<accession>A0A1X0NL14</accession>
<evidence type="ECO:0000256" key="7">
    <source>
        <dbReference type="ARBA" id="ARBA00022618"/>
    </source>
</evidence>
<evidence type="ECO:0000256" key="2">
    <source>
        <dbReference type="ARBA" id="ARBA00004496"/>
    </source>
</evidence>
<name>A0A1X0NL14_9TRYP</name>
<keyword evidence="8" id="KW-0498">Mitosis</keyword>
<dbReference type="GO" id="GO:0005737">
    <property type="term" value="C:cytoplasm"/>
    <property type="evidence" value="ECO:0007669"/>
    <property type="project" value="UniProtKB-SubCell"/>
</dbReference>
<dbReference type="VEuPathDB" id="TriTrypDB:TM35_000361310"/>
<feature type="region of interest" description="Disordered" evidence="11">
    <location>
        <begin position="1"/>
        <end position="24"/>
    </location>
</feature>
<feature type="region of interest" description="Disordered" evidence="11">
    <location>
        <begin position="392"/>
        <end position="500"/>
    </location>
</feature>
<feature type="region of interest" description="Disordered" evidence="11">
    <location>
        <begin position="941"/>
        <end position="994"/>
    </location>
</feature>
<feature type="compositionally biased region" description="Pro residues" evidence="11">
    <location>
        <begin position="329"/>
        <end position="338"/>
    </location>
</feature>
<feature type="compositionally biased region" description="Basic and acidic residues" evidence="11">
    <location>
        <begin position="791"/>
        <end position="802"/>
    </location>
</feature>
<dbReference type="AlphaFoldDB" id="A0A1X0NL14"/>
<dbReference type="OrthoDB" id="362021at2759"/>
<proteinExistence type="inferred from homology"/>
<evidence type="ECO:0000256" key="3">
    <source>
        <dbReference type="ARBA" id="ARBA00009471"/>
    </source>
</evidence>
<gene>
    <name evidence="12" type="ORF">TM35_000361310</name>
</gene>
<evidence type="ECO:0000256" key="8">
    <source>
        <dbReference type="ARBA" id="ARBA00022776"/>
    </source>
</evidence>
<comment type="subcellular location">
    <subcellularLocation>
        <location evidence="1">Chromosome</location>
    </subcellularLocation>
    <subcellularLocation>
        <location evidence="2">Cytoplasm</location>
    </subcellularLocation>
</comment>
<feature type="compositionally biased region" description="Polar residues" evidence="11">
    <location>
        <begin position="1"/>
        <end position="13"/>
    </location>
</feature>
<dbReference type="GO" id="GO:0051301">
    <property type="term" value="P:cell division"/>
    <property type="evidence" value="ECO:0007669"/>
    <property type="project" value="UniProtKB-KW"/>
</dbReference>
<dbReference type="Proteomes" id="UP000192257">
    <property type="component" value="Unassembled WGS sequence"/>
</dbReference>
<dbReference type="InterPro" id="IPR022816">
    <property type="entry name" value="Condensin_barren_su2"/>
</dbReference>
<feature type="region of interest" description="Disordered" evidence="11">
    <location>
        <begin position="156"/>
        <end position="201"/>
    </location>
</feature>
<evidence type="ECO:0000256" key="5">
    <source>
        <dbReference type="ARBA" id="ARBA00022454"/>
    </source>
</evidence>
<evidence type="ECO:0000256" key="4">
    <source>
        <dbReference type="ARBA" id="ARBA00016065"/>
    </source>
</evidence>
<feature type="compositionally biased region" description="Low complexity" evidence="11">
    <location>
        <begin position="471"/>
        <end position="490"/>
    </location>
</feature>
<keyword evidence="9" id="KW-0226">DNA condensation</keyword>